<sequence length="153" mass="16686">MRWLETKVPPPFVMLLLGAAAFGASQLLPALAFALPLRTFAAIASALAGLALNVLPKLAFQHAGTTVNPLRPGSTTQLVTSGIYRFTRNPMYLGHAMILLGWALYLQNAAALVAVPAFMLYISRFQIQPEERHLSAGFPHEYAALCKQAPRWL</sequence>
<dbReference type="Pfam" id="PF04191">
    <property type="entry name" value="PEMT"/>
    <property type="match status" value="1"/>
</dbReference>
<organism evidence="6 7">
    <name type="scientific">Novilysobacter avium</name>
    <dbReference type="NCBI Taxonomy" id="2781023"/>
    <lineage>
        <taxon>Bacteria</taxon>
        <taxon>Pseudomonadati</taxon>
        <taxon>Pseudomonadota</taxon>
        <taxon>Gammaproteobacteria</taxon>
        <taxon>Lysobacterales</taxon>
        <taxon>Lysobacteraceae</taxon>
        <taxon>Novilysobacter</taxon>
    </lineage>
</organism>
<evidence type="ECO:0000256" key="4">
    <source>
        <dbReference type="ARBA" id="ARBA00023136"/>
    </source>
</evidence>
<feature type="transmembrane region" description="Helical" evidence="5">
    <location>
        <begin position="40"/>
        <end position="60"/>
    </location>
</feature>
<dbReference type="PANTHER" id="PTHR12714:SF24">
    <property type="entry name" value="SLR1182 PROTEIN"/>
    <property type="match status" value="1"/>
</dbReference>
<keyword evidence="3 5" id="KW-1133">Transmembrane helix</keyword>
<evidence type="ECO:0000313" key="6">
    <source>
        <dbReference type="EMBL" id="QOW22948.1"/>
    </source>
</evidence>
<dbReference type="PANTHER" id="PTHR12714">
    <property type="entry name" value="PROTEIN-S ISOPRENYLCYSTEINE O-METHYLTRANSFERASE"/>
    <property type="match status" value="1"/>
</dbReference>
<dbReference type="EMBL" id="CP063657">
    <property type="protein sequence ID" value="QOW22948.1"/>
    <property type="molecule type" value="Genomic_DNA"/>
</dbReference>
<dbReference type="RefSeq" id="WP_194035427.1">
    <property type="nucleotide sequence ID" value="NZ_CP063657.1"/>
</dbReference>
<evidence type="ECO:0000256" key="3">
    <source>
        <dbReference type="ARBA" id="ARBA00022989"/>
    </source>
</evidence>
<gene>
    <name evidence="6" type="ORF">INQ42_05155</name>
</gene>
<keyword evidence="2 5" id="KW-0812">Transmembrane</keyword>
<accession>A0A7S6UMB5</accession>
<reference evidence="6 7" key="1">
    <citation type="submission" date="2020-10" db="EMBL/GenBank/DDBJ databases">
        <title>complete genome sequencing of Lysobacter sp. H23M41.</title>
        <authorList>
            <person name="Bae J.-W."/>
            <person name="Lee S.-Y."/>
        </authorList>
    </citation>
    <scope>NUCLEOTIDE SEQUENCE [LARGE SCALE GENOMIC DNA]</scope>
    <source>
        <strain evidence="6 7">H23M41</strain>
    </source>
</reference>
<name>A0A7S6UMB5_9GAMM</name>
<evidence type="ECO:0000256" key="5">
    <source>
        <dbReference type="SAM" id="Phobius"/>
    </source>
</evidence>
<evidence type="ECO:0000256" key="1">
    <source>
        <dbReference type="ARBA" id="ARBA00004127"/>
    </source>
</evidence>
<evidence type="ECO:0000313" key="7">
    <source>
        <dbReference type="Proteomes" id="UP000593932"/>
    </source>
</evidence>
<feature type="transmembrane region" description="Helical" evidence="5">
    <location>
        <begin position="96"/>
        <end position="122"/>
    </location>
</feature>
<proteinExistence type="predicted"/>
<dbReference type="InterPro" id="IPR007318">
    <property type="entry name" value="Phopholipid_MeTrfase"/>
</dbReference>
<feature type="transmembrane region" description="Helical" evidence="5">
    <location>
        <begin position="12"/>
        <end position="33"/>
    </location>
</feature>
<dbReference type="Proteomes" id="UP000593932">
    <property type="component" value="Chromosome"/>
</dbReference>
<evidence type="ECO:0000256" key="2">
    <source>
        <dbReference type="ARBA" id="ARBA00022692"/>
    </source>
</evidence>
<comment type="subcellular location">
    <subcellularLocation>
        <location evidence="1">Endomembrane system</location>
        <topology evidence="1">Multi-pass membrane protein</topology>
    </subcellularLocation>
</comment>
<protein>
    <submittedName>
        <fullName evidence="6">Isoprenylcysteine carboxylmethyltransferase family protein</fullName>
    </submittedName>
</protein>
<keyword evidence="4 5" id="KW-0472">Membrane</keyword>
<dbReference type="Gene3D" id="1.20.120.1630">
    <property type="match status" value="1"/>
</dbReference>
<keyword evidence="7" id="KW-1185">Reference proteome</keyword>